<sequence>MAMADLVMPRLPDQQSAWFPHPHQHQNTGHQRSFSSYHMSQQTQQTQQQQFQQLQFQAQQHQLQQHLLLQQQQQIMQQQQAQQAQIPQPPRQSPPFNSNSSDISPLSTSSTASPVSPKNYHGRQVRPLYMPAVLRPNEYPSSAHSAKVSPGLDEADDEDRAVRTSSSFTSLTGILSLSRLARRDSAKVVDWDWDLSHYPQVNGQPTRRHWKADQECDVCDDPTCKKYFNYFVRRHHCRRCGNIFCDMHSTREVPLDESANYNPRGQLSRCCEHCYGDFKAWRSRNSSQASSLDTSRPQHHTLGGSKTVPASPVSASPISGASPTTPGKSQPEVALSVPSDWNWSTF</sequence>
<dbReference type="InterPro" id="IPR052113">
    <property type="entry name" value="FYVE-type_Zinc_Finger"/>
</dbReference>
<reference evidence="7 8" key="1">
    <citation type="journal article" date="2018" name="Mycol. Prog.">
        <title>Coniella lustricola, a new species from submerged detritus.</title>
        <authorList>
            <person name="Raudabaugh D.B."/>
            <person name="Iturriaga T."/>
            <person name="Carver A."/>
            <person name="Mondo S."/>
            <person name="Pangilinan J."/>
            <person name="Lipzen A."/>
            <person name="He G."/>
            <person name="Amirebrahimi M."/>
            <person name="Grigoriev I.V."/>
            <person name="Miller A.N."/>
        </authorList>
    </citation>
    <scope>NUCLEOTIDE SEQUENCE [LARGE SCALE GENOMIC DNA]</scope>
    <source>
        <strain evidence="7 8">B22-T-1</strain>
    </source>
</reference>
<dbReference type="InterPro" id="IPR011011">
    <property type="entry name" value="Znf_FYVE_PHD"/>
</dbReference>
<dbReference type="Pfam" id="PF01363">
    <property type="entry name" value="FYVE"/>
    <property type="match status" value="1"/>
</dbReference>
<evidence type="ECO:0000313" key="7">
    <source>
        <dbReference type="EMBL" id="PSS03745.1"/>
    </source>
</evidence>
<organism evidence="7 8">
    <name type="scientific">Coniella lustricola</name>
    <dbReference type="NCBI Taxonomy" id="2025994"/>
    <lineage>
        <taxon>Eukaryota</taxon>
        <taxon>Fungi</taxon>
        <taxon>Dikarya</taxon>
        <taxon>Ascomycota</taxon>
        <taxon>Pezizomycotina</taxon>
        <taxon>Sordariomycetes</taxon>
        <taxon>Sordariomycetidae</taxon>
        <taxon>Diaporthales</taxon>
        <taxon>Schizoparmaceae</taxon>
        <taxon>Coniella</taxon>
    </lineage>
</organism>
<dbReference type="GO" id="GO:0008270">
    <property type="term" value="F:zinc ion binding"/>
    <property type="evidence" value="ECO:0007669"/>
    <property type="project" value="UniProtKB-KW"/>
</dbReference>
<feature type="compositionally biased region" description="Low complexity" evidence="5">
    <location>
        <begin position="309"/>
        <end position="323"/>
    </location>
</feature>
<dbReference type="CDD" id="cd15760">
    <property type="entry name" value="FYVE_scVPS27p_like"/>
    <property type="match status" value="1"/>
</dbReference>
<evidence type="ECO:0000256" key="3">
    <source>
        <dbReference type="ARBA" id="ARBA00022833"/>
    </source>
</evidence>
<dbReference type="InParanoid" id="A0A2T3AMS2"/>
<proteinExistence type="predicted"/>
<dbReference type="Proteomes" id="UP000241462">
    <property type="component" value="Unassembled WGS sequence"/>
</dbReference>
<evidence type="ECO:0000256" key="5">
    <source>
        <dbReference type="SAM" id="MobiDB-lite"/>
    </source>
</evidence>
<dbReference type="Gene3D" id="3.30.40.10">
    <property type="entry name" value="Zinc/RING finger domain, C3HC4 (zinc finger)"/>
    <property type="match status" value="1"/>
</dbReference>
<dbReference type="STRING" id="2025994.A0A2T3AMS2"/>
<keyword evidence="2 4" id="KW-0863">Zinc-finger</keyword>
<dbReference type="SUPFAM" id="SSF57903">
    <property type="entry name" value="FYVE/PHD zinc finger"/>
    <property type="match status" value="1"/>
</dbReference>
<evidence type="ECO:0000259" key="6">
    <source>
        <dbReference type="PROSITE" id="PS50178"/>
    </source>
</evidence>
<dbReference type="InterPro" id="IPR000306">
    <property type="entry name" value="Znf_FYVE"/>
</dbReference>
<feature type="compositionally biased region" description="Polar residues" evidence="5">
    <location>
        <begin position="25"/>
        <end position="40"/>
    </location>
</feature>
<gene>
    <name evidence="7" type="ORF">BD289DRAFT_96450</name>
</gene>
<feature type="region of interest" description="Disordered" evidence="5">
    <location>
        <begin position="14"/>
        <end position="44"/>
    </location>
</feature>
<evidence type="ECO:0000313" key="8">
    <source>
        <dbReference type="Proteomes" id="UP000241462"/>
    </source>
</evidence>
<feature type="region of interest" description="Disordered" evidence="5">
    <location>
        <begin position="80"/>
        <end position="124"/>
    </location>
</feature>
<dbReference type="InterPro" id="IPR013083">
    <property type="entry name" value="Znf_RING/FYVE/PHD"/>
</dbReference>
<evidence type="ECO:0000256" key="2">
    <source>
        <dbReference type="ARBA" id="ARBA00022771"/>
    </source>
</evidence>
<accession>A0A2T3AMS2</accession>
<dbReference type="PROSITE" id="PS50178">
    <property type="entry name" value="ZF_FYVE"/>
    <property type="match status" value="1"/>
</dbReference>
<name>A0A2T3AMS2_9PEZI</name>
<evidence type="ECO:0000256" key="1">
    <source>
        <dbReference type="ARBA" id="ARBA00022723"/>
    </source>
</evidence>
<dbReference type="InterPro" id="IPR017455">
    <property type="entry name" value="Znf_FYVE-rel"/>
</dbReference>
<keyword evidence="8" id="KW-1185">Reference proteome</keyword>
<feature type="region of interest" description="Disordered" evidence="5">
    <location>
        <begin position="287"/>
        <end position="346"/>
    </location>
</feature>
<dbReference type="PANTHER" id="PTHR39490:SF8">
    <property type="entry name" value="ZINC FINGER FYVE DOMAIN-CONTAINING PROTEIN 21"/>
    <property type="match status" value="1"/>
</dbReference>
<feature type="domain" description="FYVE-type" evidence="6">
    <location>
        <begin position="210"/>
        <end position="279"/>
    </location>
</feature>
<protein>
    <recommendedName>
        <fullName evidence="6">FYVE-type domain-containing protein</fullName>
    </recommendedName>
</protein>
<feature type="compositionally biased region" description="Low complexity" evidence="5">
    <location>
        <begin position="98"/>
        <end position="117"/>
    </location>
</feature>
<keyword evidence="3" id="KW-0862">Zinc</keyword>
<dbReference type="SMART" id="SM00064">
    <property type="entry name" value="FYVE"/>
    <property type="match status" value="1"/>
</dbReference>
<keyword evidence="1" id="KW-0479">Metal-binding</keyword>
<feature type="region of interest" description="Disordered" evidence="5">
    <location>
        <begin position="139"/>
        <end position="158"/>
    </location>
</feature>
<dbReference type="PANTHER" id="PTHR39490">
    <property type="entry name" value="ARRESTIN DOMAIN-CONTAINING PROTEIN D"/>
    <property type="match status" value="1"/>
</dbReference>
<dbReference type="EMBL" id="KZ678373">
    <property type="protein sequence ID" value="PSS03745.1"/>
    <property type="molecule type" value="Genomic_DNA"/>
</dbReference>
<evidence type="ECO:0000256" key="4">
    <source>
        <dbReference type="PROSITE-ProRule" id="PRU00091"/>
    </source>
</evidence>
<dbReference type="AlphaFoldDB" id="A0A2T3AMS2"/>
<dbReference type="OrthoDB" id="10018316at2759"/>